<evidence type="ECO:0000313" key="3">
    <source>
        <dbReference type="EnsemblPlants" id="KEH25792"/>
    </source>
</evidence>
<dbReference type="Proteomes" id="UP000002051">
    <property type="component" value="Chromosome 6"/>
</dbReference>
<feature type="region of interest" description="Disordered" evidence="1">
    <location>
        <begin position="1"/>
        <end position="35"/>
    </location>
</feature>
<evidence type="ECO:0000313" key="2">
    <source>
        <dbReference type="EMBL" id="KEH25792.1"/>
    </source>
</evidence>
<sequence length="386" mass="43471">MASNSQKDFPVDDQQRTKIPNKNCKRKNKKSKIKSFTTATRARGTGFPINPFNFSSLLYDTNIKKLAEQAEKYPSFNQMAQQDGLLKSHKLKTFSIMSRIIFSFDLWTLAERLSDALVQDPSTSSMLEIYVKLSFEGFRKLGIAQVDRDPCLKLILDEIEIGGPAVLMRYWNDEWVLKMFGLVMGISLGPDSGDAVYHENSGSFVHHTAIIGNVKLCCQNLKELASNRVSPQSSSKYKCKQTERTQETQEEHSLAVLMLKLNLVDLLFRRAPCIPHLYYWCGYVRTHSGGCSRVKSSASTHNLPDQETQLGAGKEGLLTILARVTSETPSVRFAQEFVLVLFLYHCLCTMPCVQCDVVFKAVEAAIEAARYQIDNPQLDRESSGVE</sequence>
<gene>
    <name evidence="2" type="ordered locus">MTR_6g034405</name>
</gene>
<reference evidence="3" key="3">
    <citation type="submission" date="2015-04" db="UniProtKB">
        <authorList>
            <consortium name="EnsemblPlants"/>
        </authorList>
    </citation>
    <scope>IDENTIFICATION</scope>
    <source>
        <strain evidence="3">cv. Jemalong A17</strain>
    </source>
</reference>
<dbReference type="HOGENOM" id="CLU_062934_0_0_1"/>
<reference evidence="2 4" key="1">
    <citation type="journal article" date="2011" name="Nature">
        <title>The Medicago genome provides insight into the evolution of rhizobial symbioses.</title>
        <authorList>
            <person name="Young N.D."/>
            <person name="Debelle F."/>
            <person name="Oldroyd G.E."/>
            <person name="Geurts R."/>
            <person name="Cannon S.B."/>
            <person name="Udvardi M.K."/>
            <person name="Benedito V.A."/>
            <person name="Mayer K.F."/>
            <person name="Gouzy J."/>
            <person name="Schoof H."/>
            <person name="Van de Peer Y."/>
            <person name="Proost S."/>
            <person name="Cook D.R."/>
            <person name="Meyers B.C."/>
            <person name="Spannagl M."/>
            <person name="Cheung F."/>
            <person name="De Mita S."/>
            <person name="Krishnakumar V."/>
            <person name="Gundlach H."/>
            <person name="Zhou S."/>
            <person name="Mudge J."/>
            <person name="Bharti A.K."/>
            <person name="Murray J.D."/>
            <person name="Naoumkina M.A."/>
            <person name="Rosen B."/>
            <person name="Silverstein K.A."/>
            <person name="Tang H."/>
            <person name="Rombauts S."/>
            <person name="Zhao P.X."/>
            <person name="Zhou P."/>
            <person name="Barbe V."/>
            <person name="Bardou P."/>
            <person name="Bechner M."/>
            <person name="Bellec A."/>
            <person name="Berger A."/>
            <person name="Berges H."/>
            <person name="Bidwell S."/>
            <person name="Bisseling T."/>
            <person name="Choisne N."/>
            <person name="Couloux A."/>
            <person name="Denny R."/>
            <person name="Deshpande S."/>
            <person name="Dai X."/>
            <person name="Doyle J.J."/>
            <person name="Dudez A.M."/>
            <person name="Farmer A.D."/>
            <person name="Fouteau S."/>
            <person name="Franken C."/>
            <person name="Gibelin C."/>
            <person name="Gish J."/>
            <person name="Goldstein S."/>
            <person name="Gonzalez A.J."/>
            <person name="Green P.J."/>
            <person name="Hallab A."/>
            <person name="Hartog M."/>
            <person name="Hua A."/>
            <person name="Humphray S.J."/>
            <person name="Jeong D.H."/>
            <person name="Jing Y."/>
            <person name="Jocker A."/>
            <person name="Kenton S.M."/>
            <person name="Kim D.J."/>
            <person name="Klee K."/>
            <person name="Lai H."/>
            <person name="Lang C."/>
            <person name="Lin S."/>
            <person name="Macmil S.L."/>
            <person name="Magdelenat G."/>
            <person name="Matthews L."/>
            <person name="McCorrison J."/>
            <person name="Monaghan E.L."/>
            <person name="Mun J.H."/>
            <person name="Najar F.Z."/>
            <person name="Nicholson C."/>
            <person name="Noirot C."/>
            <person name="O'Bleness M."/>
            <person name="Paule C.R."/>
            <person name="Poulain J."/>
            <person name="Prion F."/>
            <person name="Qin B."/>
            <person name="Qu C."/>
            <person name="Retzel E.F."/>
            <person name="Riddle C."/>
            <person name="Sallet E."/>
            <person name="Samain S."/>
            <person name="Samson N."/>
            <person name="Sanders I."/>
            <person name="Saurat O."/>
            <person name="Scarpelli C."/>
            <person name="Schiex T."/>
            <person name="Segurens B."/>
            <person name="Severin A.J."/>
            <person name="Sherrier D.J."/>
            <person name="Shi R."/>
            <person name="Sims S."/>
            <person name="Singer S.R."/>
            <person name="Sinharoy S."/>
            <person name="Sterck L."/>
            <person name="Viollet A."/>
            <person name="Wang B.B."/>
            <person name="Wang K."/>
            <person name="Wang M."/>
            <person name="Wang X."/>
            <person name="Warfsmann J."/>
            <person name="Weissenbach J."/>
            <person name="White D.D."/>
            <person name="White J.D."/>
            <person name="Wiley G.B."/>
            <person name="Wincker P."/>
            <person name="Xing Y."/>
            <person name="Yang L."/>
            <person name="Yao Z."/>
            <person name="Ying F."/>
            <person name="Zhai J."/>
            <person name="Zhou L."/>
            <person name="Zuber A."/>
            <person name="Denarie J."/>
            <person name="Dixon R.A."/>
            <person name="May G.D."/>
            <person name="Schwartz D.C."/>
            <person name="Rogers J."/>
            <person name="Quetier F."/>
            <person name="Town C.D."/>
            <person name="Roe B.A."/>
        </authorList>
    </citation>
    <scope>NUCLEOTIDE SEQUENCE [LARGE SCALE GENOMIC DNA]</scope>
    <source>
        <strain evidence="2">A17</strain>
        <strain evidence="3 4">cv. Jemalong A17</strain>
    </source>
</reference>
<dbReference type="EnsemblPlants" id="KEH25792">
    <property type="protein sequence ID" value="KEH25792"/>
    <property type="gene ID" value="MTR_6g034405"/>
</dbReference>
<evidence type="ECO:0000256" key="1">
    <source>
        <dbReference type="SAM" id="MobiDB-lite"/>
    </source>
</evidence>
<reference evidence="2 4" key="2">
    <citation type="journal article" date="2014" name="BMC Genomics">
        <title>An improved genome release (version Mt4.0) for the model legume Medicago truncatula.</title>
        <authorList>
            <person name="Tang H."/>
            <person name="Krishnakumar V."/>
            <person name="Bidwell S."/>
            <person name="Rosen B."/>
            <person name="Chan A."/>
            <person name="Zhou S."/>
            <person name="Gentzbittel L."/>
            <person name="Childs K.L."/>
            <person name="Yandell M."/>
            <person name="Gundlach H."/>
            <person name="Mayer K.F."/>
            <person name="Schwartz D.C."/>
            <person name="Town C.D."/>
        </authorList>
    </citation>
    <scope>GENOME REANNOTATION</scope>
    <source>
        <strain evidence="2">A17</strain>
        <strain evidence="3 4">cv. Jemalong A17</strain>
    </source>
</reference>
<proteinExistence type="predicted"/>
<organism evidence="2 4">
    <name type="scientific">Medicago truncatula</name>
    <name type="common">Barrel medic</name>
    <name type="synonym">Medicago tribuloides</name>
    <dbReference type="NCBI Taxonomy" id="3880"/>
    <lineage>
        <taxon>Eukaryota</taxon>
        <taxon>Viridiplantae</taxon>
        <taxon>Streptophyta</taxon>
        <taxon>Embryophyta</taxon>
        <taxon>Tracheophyta</taxon>
        <taxon>Spermatophyta</taxon>
        <taxon>Magnoliopsida</taxon>
        <taxon>eudicotyledons</taxon>
        <taxon>Gunneridae</taxon>
        <taxon>Pentapetalae</taxon>
        <taxon>rosids</taxon>
        <taxon>fabids</taxon>
        <taxon>Fabales</taxon>
        <taxon>Fabaceae</taxon>
        <taxon>Papilionoideae</taxon>
        <taxon>50 kb inversion clade</taxon>
        <taxon>NPAAA clade</taxon>
        <taxon>Hologalegina</taxon>
        <taxon>IRL clade</taxon>
        <taxon>Trifolieae</taxon>
        <taxon>Medicago</taxon>
    </lineage>
</organism>
<feature type="compositionally biased region" description="Basic residues" evidence="1">
    <location>
        <begin position="23"/>
        <end position="33"/>
    </location>
</feature>
<keyword evidence="4" id="KW-1185">Reference proteome</keyword>
<dbReference type="STRING" id="3880.A0A072U7Y4"/>
<dbReference type="AlphaFoldDB" id="A0A072U7Y4"/>
<evidence type="ECO:0000313" key="4">
    <source>
        <dbReference type="Proteomes" id="UP000002051"/>
    </source>
</evidence>
<protein>
    <submittedName>
        <fullName evidence="2 3">Uncharacterized protein</fullName>
    </submittedName>
</protein>
<dbReference type="EMBL" id="CM001222">
    <property type="protein sequence ID" value="KEH25792.1"/>
    <property type="molecule type" value="Genomic_DNA"/>
</dbReference>
<name>A0A072U7Y4_MEDTR</name>
<accession>A0A072U7Y4</accession>